<dbReference type="SMART" id="SM00382">
    <property type="entry name" value="AAA"/>
    <property type="match status" value="1"/>
</dbReference>
<keyword evidence="4" id="KW-1185">Reference proteome</keyword>
<dbReference type="InterPro" id="IPR011704">
    <property type="entry name" value="ATPase_dyneun-rel_AAA"/>
</dbReference>
<dbReference type="OrthoDB" id="9783370at2"/>
<evidence type="ECO:0000313" key="3">
    <source>
        <dbReference type="EMBL" id="ANI91929.1"/>
    </source>
</evidence>
<dbReference type="InterPro" id="IPR003593">
    <property type="entry name" value="AAA+_ATPase"/>
</dbReference>
<gene>
    <name evidence="3" type="ORF">BJL86_1139</name>
</gene>
<dbReference type="KEGG" id="dtm:BJL86_1139"/>
<protein>
    <submittedName>
        <fullName evidence="3">Gas vesicle protein GvpN</fullName>
    </submittedName>
</protein>
<dbReference type="RefSeq" id="WP_067470661.1">
    <property type="nucleotide sequence ID" value="NZ_CP015961.1"/>
</dbReference>
<feature type="region of interest" description="Disordered" evidence="1">
    <location>
        <begin position="301"/>
        <end position="397"/>
    </location>
</feature>
<evidence type="ECO:0000259" key="2">
    <source>
        <dbReference type="SMART" id="SM00382"/>
    </source>
</evidence>
<dbReference type="EMBL" id="CP015961">
    <property type="protein sequence ID" value="ANI91929.1"/>
    <property type="molecule type" value="Genomic_DNA"/>
</dbReference>
<dbReference type="PANTHER" id="PTHR42759">
    <property type="entry name" value="MOXR FAMILY PROTEIN"/>
    <property type="match status" value="1"/>
</dbReference>
<evidence type="ECO:0000256" key="1">
    <source>
        <dbReference type="SAM" id="MobiDB-lite"/>
    </source>
</evidence>
<proteinExistence type="predicted"/>
<dbReference type="Gene3D" id="3.40.50.300">
    <property type="entry name" value="P-loop containing nucleotide triphosphate hydrolases"/>
    <property type="match status" value="1"/>
</dbReference>
<accession>A0A173LJI0</accession>
<reference evidence="3 4" key="1">
    <citation type="submission" date="2016-06" db="EMBL/GenBank/DDBJ databases">
        <title>Complete genome sequence of a saline-alkali tolerant type strain Dietzia timorensis ID05-A0528T.</title>
        <authorList>
            <person name="Wu X."/>
        </authorList>
    </citation>
    <scope>NUCLEOTIDE SEQUENCE [LARGE SCALE GENOMIC DNA]</scope>
    <source>
        <strain evidence="3 4">ID05-A0528</strain>
    </source>
</reference>
<dbReference type="AlphaFoldDB" id="A0A173LJI0"/>
<sequence>MSEPAIFADVDDVSARLREVGYLPDEAIATTVFLATRLGRPILLEGPAGVGKTDLARNLSKALGRELIRLQCYESQDESKALYEWDYGKQLLYTQILREKISEVVADADDLASAVDIIAAGDEVFFSDRFLSERPLLTAMRSERPVVLLIDEVDRSDESLEAVLLETLEENQISIPEIGTIRAAHPPLVLLTSNNTRDLSAALKRRCLHLFLDYPDVERELEIVQGKGTGLDDALARELVTLVQELRALDLRKAPSIAETVDWARTLSVLGATEMDPALLERTASTVMKYERDLDRAIAHIRRRSGEPLPPEPGSLATKETAAPETAHGPASNSPTGPAASTSPRPQRDPQSDEEAAERRARRDSFDTKGRHGAAAFFGARGTSTDQRRPGTRRRPV</sequence>
<dbReference type="STRING" id="499555.BJL86_1139"/>
<feature type="compositionally biased region" description="Low complexity" evidence="1">
    <location>
        <begin position="373"/>
        <end position="382"/>
    </location>
</feature>
<dbReference type="PANTHER" id="PTHR42759:SF1">
    <property type="entry name" value="MAGNESIUM-CHELATASE SUBUNIT CHLD"/>
    <property type="match status" value="1"/>
</dbReference>
<feature type="compositionally biased region" description="Polar residues" evidence="1">
    <location>
        <begin position="331"/>
        <end position="345"/>
    </location>
</feature>
<dbReference type="SUPFAM" id="SSF52540">
    <property type="entry name" value="P-loop containing nucleoside triphosphate hydrolases"/>
    <property type="match status" value="1"/>
</dbReference>
<evidence type="ECO:0000313" key="4">
    <source>
        <dbReference type="Proteomes" id="UP000186104"/>
    </source>
</evidence>
<name>A0A173LJI0_9ACTN</name>
<feature type="compositionally biased region" description="Basic and acidic residues" evidence="1">
    <location>
        <begin position="346"/>
        <end position="370"/>
    </location>
</feature>
<dbReference type="GO" id="GO:0005524">
    <property type="term" value="F:ATP binding"/>
    <property type="evidence" value="ECO:0007669"/>
    <property type="project" value="InterPro"/>
</dbReference>
<dbReference type="CDD" id="cd00009">
    <property type="entry name" value="AAA"/>
    <property type="match status" value="1"/>
</dbReference>
<dbReference type="Pfam" id="PF07728">
    <property type="entry name" value="AAA_5"/>
    <property type="match status" value="1"/>
</dbReference>
<dbReference type="Proteomes" id="UP000186104">
    <property type="component" value="Chromosome"/>
</dbReference>
<organism evidence="3 4">
    <name type="scientific">Dietzia timorensis</name>
    <dbReference type="NCBI Taxonomy" id="499555"/>
    <lineage>
        <taxon>Bacteria</taxon>
        <taxon>Bacillati</taxon>
        <taxon>Actinomycetota</taxon>
        <taxon>Actinomycetes</taxon>
        <taxon>Mycobacteriales</taxon>
        <taxon>Dietziaceae</taxon>
        <taxon>Dietzia</taxon>
    </lineage>
</organism>
<dbReference type="GO" id="GO:0016887">
    <property type="term" value="F:ATP hydrolysis activity"/>
    <property type="evidence" value="ECO:0007669"/>
    <property type="project" value="InterPro"/>
</dbReference>
<dbReference type="InterPro" id="IPR027417">
    <property type="entry name" value="P-loop_NTPase"/>
</dbReference>
<dbReference type="InterPro" id="IPR050764">
    <property type="entry name" value="CbbQ/NirQ/NorQ/GpvN"/>
</dbReference>
<feature type="domain" description="AAA+ ATPase" evidence="2">
    <location>
        <begin position="38"/>
        <end position="216"/>
    </location>
</feature>